<dbReference type="EMBL" id="CAKXAJ010026079">
    <property type="protein sequence ID" value="CAH2254557.1"/>
    <property type="molecule type" value="Genomic_DNA"/>
</dbReference>
<name>A0A8S4S5V2_9NEOP</name>
<organism evidence="5 6">
    <name type="scientific">Pararge aegeria aegeria</name>
    <dbReference type="NCBI Taxonomy" id="348720"/>
    <lineage>
        <taxon>Eukaryota</taxon>
        <taxon>Metazoa</taxon>
        <taxon>Ecdysozoa</taxon>
        <taxon>Arthropoda</taxon>
        <taxon>Hexapoda</taxon>
        <taxon>Insecta</taxon>
        <taxon>Pterygota</taxon>
        <taxon>Neoptera</taxon>
        <taxon>Endopterygota</taxon>
        <taxon>Lepidoptera</taxon>
        <taxon>Glossata</taxon>
        <taxon>Ditrysia</taxon>
        <taxon>Papilionoidea</taxon>
        <taxon>Nymphalidae</taxon>
        <taxon>Satyrinae</taxon>
        <taxon>Satyrini</taxon>
        <taxon>Parargina</taxon>
        <taxon>Pararge</taxon>
    </lineage>
</organism>
<proteinExistence type="predicted"/>
<dbReference type="GO" id="GO:0005737">
    <property type="term" value="C:cytoplasm"/>
    <property type="evidence" value="ECO:0007669"/>
    <property type="project" value="UniProtKB-SubCell"/>
</dbReference>
<evidence type="ECO:0000313" key="5">
    <source>
        <dbReference type="EMBL" id="CAH2254557.1"/>
    </source>
</evidence>
<gene>
    <name evidence="5" type="primary">jg22407</name>
    <name evidence="5" type="ORF">PAEG_LOCUS22675</name>
</gene>
<dbReference type="InterPro" id="IPR003347">
    <property type="entry name" value="JmjC_dom"/>
</dbReference>
<comment type="subcellular location">
    <subcellularLocation>
        <location evidence="1">Cytoplasm</location>
    </subcellularLocation>
</comment>
<dbReference type="PANTHER" id="PTHR12461">
    <property type="entry name" value="HYPOXIA-INDUCIBLE FACTOR 1 ALPHA INHIBITOR-RELATED"/>
    <property type="match status" value="1"/>
</dbReference>
<evidence type="ECO:0000256" key="2">
    <source>
        <dbReference type="ARBA" id="ARBA00022490"/>
    </source>
</evidence>
<protein>
    <submittedName>
        <fullName evidence="5">Jg22407 protein</fullName>
    </submittedName>
</protein>
<evidence type="ECO:0000256" key="1">
    <source>
        <dbReference type="ARBA" id="ARBA00004496"/>
    </source>
</evidence>
<keyword evidence="6" id="KW-1185">Reference proteome</keyword>
<evidence type="ECO:0000259" key="4">
    <source>
        <dbReference type="PROSITE" id="PS51184"/>
    </source>
</evidence>
<dbReference type="Pfam" id="PF13621">
    <property type="entry name" value="Cupin_8"/>
    <property type="match status" value="1"/>
</dbReference>
<dbReference type="Gene3D" id="2.60.120.10">
    <property type="entry name" value="Jelly Rolls"/>
    <property type="match status" value="1"/>
</dbReference>
<reference evidence="5" key="1">
    <citation type="submission" date="2022-03" db="EMBL/GenBank/DDBJ databases">
        <authorList>
            <person name="Lindestad O."/>
        </authorList>
    </citation>
    <scope>NUCLEOTIDE SEQUENCE</scope>
</reference>
<dbReference type="InterPro" id="IPR041667">
    <property type="entry name" value="Cupin_8"/>
</dbReference>
<dbReference type="SUPFAM" id="SSF51197">
    <property type="entry name" value="Clavaminate synthase-like"/>
    <property type="match status" value="1"/>
</dbReference>
<evidence type="ECO:0000256" key="3">
    <source>
        <dbReference type="ARBA" id="ARBA00037342"/>
    </source>
</evidence>
<dbReference type="Proteomes" id="UP000838756">
    <property type="component" value="Unassembled WGS sequence"/>
</dbReference>
<comment type="function">
    <text evidence="3">May play a role in cellular stress response.</text>
</comment>
<comment type="caution">
    <text evidence="5">The sequence shown here is derived from an EMBL/GenBank/DDBJ whole genome shotgun (WGS) entry which is preliminary data.</text>
</comment>
<dbReference type="OrthoDB" id="438164at2759"/>
<dbReference type="InterPro" id="IPR014710">
    <property type="entry name" value="RmlC-like_jellyroll"/>
</dbReference>
<feature type="domain" description="JmjC" evidence="4">
    <location>
        <begin position="90"/>
        <end position="251"/>
    </location>
</feature>
<dbReference type="PANTHER" id="PTHR12461:SF43">
    <property type="entry name" value="HSPB1-ASSOCIATED PROTEIN 1"/>
    <property type="match status" value="1"/>
</dbReference>
<sequence>MDFTEDLVRNLSAKSSLPLVFRQFIKDWPVCEWDENKWTSVFGEKEIPFRCLKKSFVSDEPCWERRCVVNKMTFMAFLGILNTSQEWMYFDYKYLHQWFSSDSELCKIISWKQFGYPDKRASDTTLWVGSKGSHTPAHQDTYGYNIIAQVHGRKRWILFPPEAGGLKPTRVPYEESSVYSELNFYCPTDLDAFNGLTGGRMVELSAGDALLVPRGWWHYVQNIDPLNIALNVWLPHDDISDTPLAVLFLQLETVVKTYLDKKRKSRRMKRQKTREDNTPEPDIEEFDLKSLVEKHDTKLKIVPSLNSSDLIDLIKGNIKEFVDNKIPDEDEVEAGSSSLCLTKAVIDSFSQSNVIDLVKQNLFAKLG</sequence>
<dbReference type="PROSITE" id="PS51184">
    <property type="entry name" value="JMJC"/>
    <property type="match status" value="1"/>
</dbReference>
<keyword evidence="2" id="KW-0963">Cytoplasm</keyword>
<dbReference type="SMART" id="SM00558">
    <property type="entry name" value="JmjC"/>
    <property type="match status" value="1"/>
</dbReference>
<accession>A0A8S4S5V2</accession>
<evidence type="ECO:0000313" key="6">
    <source>
        <dbReference type="Proteomes" id="UP000838756"/>
    </source>
</evidence>
<dbReference type="AlphaFoldDB" id="A0A8S4S5V2"/>